<proteinExistence type="predicted"/>
<keyword evidence="2" id="KW-1185">Reference proteome</keyword>
<protein>
    <recommendedName>
        <fullName evidence="3">Outer membrane protein beta-barrel domain-containing protein</fullName>
    </recommendedName>
</protein>
<dbReference type="OrthoDB" id="648040at2"/>
<dbReference type="EMBL" id="CM001403">
    <property type="protein sequence ID" value="EHQ26749.1"/>
    <property type="molecule type" value="Genomic_DNA"/>
</dbReference>
<dbReference type="STRING" id="714943.Mucpa_2635"/>
<sequence>MSITSTKSVQFKFPLVTLAVLFFFNIINPHMAYSQIDYFYKKNNSGFRLGIGGGITTLKTHYYGKPVKGAFVGSLDYDVNPYFSFGGEAQSGILEGVDNSHRFYYKTSTDNYLAANLNVRVALGQFYHYFSRNKLNDAIKRLYIGTGIGAIHTRIKFTYNDDLAYTVYGSPITSSNSIYFPLNVGTNIDLPGILGRDKLAINPNYQLNYVNSLYTDGFRTSPQSHLRGFYSLVSVRLKYKF</sequence>
<evidence type="ECO:0000313" key="1">
    <source>
        <dbReference type="EMBL" id="EHQ26749.1"/>
    </source>
</evidence>
<dbReference type="HOGENOM" id="CLU_1150846_0_0_10"/>
<dbReference type="Proteomes" id="UP000002774">
    <property type="component" value="Chromosome"/>
</dbReference>
<accession>H1Y4G5</accession>
<dbReference type="RefSeq" id="WP_008506920.1">
    <property type="nucleotide sequence ID" value="NZ_CM001403.1"/>
</dbReference>
<name>H1Y4G5_9SPHI</name>
<organism evidence="1 2">
    <name type="scientific">Mucilaginibacter paludis DSM 18603</name>
    <dbReference type="NCBI Taxonomy" id="714943"/>
    <lineage>
        <taxon>Bacteria</taxon>
        <taxon>Pseudomonadati</taxon>
        <taxon>Bacteroidota</taxon>
        <taxon>Sphingobacteriia</taxon>
        <taxon>Sphingobacteriales</taxon>
        <taxon>Sphingobacteriaceae</taxon>
        <taxon>Mucilaginibacter</taxon>
    </lineage>
</organism>
<reference evidence="1" key="1">
    <citation type="submission" date="2011-09" db="EMBL/GenBank/DDBJ databases">
        <title>The permanent draft genome of Mucilaginibacter paludis DSM 18603.</title>
        <authorList>
            <consortium name="US DOE Joint Genome Institute (JGI-PGF)"/>
            <person name="Lucas S."/>
            <person name="Han J."/>
            <person name="Lapidus A."/>
            <person name="Bruce D."/>
            <person name="Goodwin L."/>
            <person name="Pitluck S."/>
            <person name="Peters L."/>
            <person name="Kyrpides N."/>
            <person name="Mavromatis K."/>
            <person name="Ivanova N."/>
            <person name="Mikhailova N."/>
            <person name="Held B."/>
            <person name="Detter J.C."/>
            <person name="Tapia R."/>
            <person name="Han C."/>
            <person name="Land M."/>
            <person name="Hauser L."/>
            <person name="Markowitz V."/>
            <person name="Cheng J.-F."/>
            <person name="Hugenholtz P."/>
            <person name="Woyke T."/>
            <person name="Wu D."/>
            <person name="Tindall B."/>
            <person name="Brambilla E."/>
            <person name="Klenk H.-P."/>
            <person name="Eisen J.A."/>
        </authorList>
    </citation>
    <scope>NUCLEOTIDE SEQUENCE [LARGE SCALE GENOMIC DNA]</scope>
    <source>
        <strain evidence="1">DSM 18603</strain>
    </source>
</reference>
<evidence type="ECO:0000313" key="2">
    <source>
        <dbReference type="Proteomes" id="UP000002774"/>
    </source>
</evidence>
<evidence type="ECO:0008006" key="3">
    <source>
        <dbReference type="Google" id="ProtNLM"/>
    </source>
</evidence>
<gene>
    <name evidence="1" type="ORF">Mucpa_2635</name>
</gene>
<dbReference type="AlphaFoldDB" id="H1Y4G5"/>